<dbReference type="PANTHER" id="PTHR45728:SF3">
    <property type="entry name" value="ACETYL-COA CARBOXYLASE"/>
    <property type="match status" value="1"/>
</dbReference>
<dbReference type="InterPro" id="IPR005016">
    <property type="entry name" value="TDE1/TMS"/>
</dbReference>
<dbReference type="GO" id="GO:0003989">
    <property type="term" value="F:acetyl-CoA carboxylase activity"/>
    <property type="evidence" value="ECO:0007669"/>
    <property type="project" value="InterPro"/>
</dbReference>
<dbReference type="AlphaFoldDB" id="A0A835GXE0"/>
<evidence type="ECO:0000256" key="3">
    <source>
        <dbReference type="ARBA" id="ARBA00022692"/>
    </source>
</evidence>
<evidence type="ECO:0000256" key="1">
    <source>
        <dbReference type="ARBA" id="ARBA00004141"/>
    </source>
</evidence>
<comment type="similarity">
    <text evidence="2">Belongs to the TDE1 family.</text>
</comment>
<dbReference type="GO" id="GO:0006633">
    <property type="term" value="P:fatty acid biosynthetic process"/>
    <property type="evidence" value="ECO:0007669"/>
    <property type="project" value="TreeGrafter"/>
</dbReference>
<proteinExistence type="inferred from homology"/>
<dbReference type="OrthoDB" id="550575at2759"/>
<dbReference type="Pfam" id="PF03348">
    <property type="entry name" value="Serinc"/>
    <property type="match status" value="1"/>
</dbReference>
<dbReference type="EMBL" id="JADFTS010000009">
    <property type="protein sequence ID" value="KAF9589321.1"/>
    <property type="molecule type" value="Genomic_DNA"/>
</dbReference>
<comment type="subcellular location">
    <subcellularLocation>
        <location evidence="1">Membrane</location>
        <topology evidence="1">Multi-pass membrane protein</topology>
    </subcellularLocation>
</comment>
<keyword evidence="5" id="KW-0472">Membrane</keyword>
<dbReference type="PANTHER" id="PTHR45728">
    <property type="entry name" value="ACETYL-COA CARBOXYLASE, ISOFORM A"/>
    <property type="match status" value="1"/>
</dbReference>
<protein>
    <recommendedName>
        <fullName evidence="7">Acetyl-CoA carboxylase BT domain-containing protein</fullName>
    </recommendedName>
</protein>
<dbReference type="Gene3D" id="3.80.10.10">
    <property type="entry name" value="Ribonuclease Inhibitor"/>
    <property type="match status" value="1"/>
</dbReference>
<keyword evidence="9" id="KW-1185">Reference proteome</keyword>
<dbReference type="InterPro" id="IPR032675">
    <property type="entry name" value="LRR_dom_sf"/>
</dbReference>
<feature type="region of interest" description="Disordered" evidence="6">
    <location>
        <begin position="264"/>
        <end position="286"/>
    </location>
</feature>
<dbReference type="InterPro" id="IPR049076">
    <property type="entry name" value="ACCA"/>
</dbReference>
<organism evidence="8 9">
    <name type="scientific">Coptis chinensis</name>
    <dbReference type="NCBI Taxonomy" id="261450"/>
    <lineage>
        <taxon>Eukaryota</taxon>
        <taxon>Viridiplantae</taxon>
        <taxon>Streptophyta</taxon>
        <taxon>Embryophyta</taxon>
        <taxon>Tracheophyta</taxon>
        <taxon>Spermatophyta</taxon>
        <taxon>Magnoliopsida</taxon>
        <taxon>Ranunculales</taxon>
        <taxon>Ranunculaceae</taxon>
        <taxon>Coptidoideae</taxon>
        <taxon>Coptis</taxon>
    </lineage>
</organism>
<dbReference type="Pfam" id="PF21385">
    <property type="entry name" value="ACCA_BT"/>
    <property type="match status" value="1"/>
</dbReference>
<comment type="caution">
    <text evidence="8">The sequence shown here is derived from an EMBL/GenBank/DDBJ whole genome shotgun (WGS) entry which is preliminary data.</text>
</comment>
<dbReference type="InterPro" id="IPR049074">
    <property type="entry name" value="ACCA_BT"/>
</dbReference>
<name>A0A835GXE0_9MAGN</name>
<sequence length="297" mass="33431">MDMGFGAIVMNCKKLGRLALSGLLTDKAFYYIGRYGKLVQHTLSVAFEGDTDACKSTYVLSRGCPELQKLEIRDCPFGYAESAWKFGSGMFLLVQVVLLLDFVHGWNDSWVKKDEQFWLVEFLYPSDYVGYLEKGQIPPKHISLVHSQVSLNIEGSKYTIDIVKGGPRSFKLRMNQSEVEAEIQTLHCGWGLPTSHVIYLGRCDSKGSPILCVRKKDMDGLGSRVPSKDHLKSTNSTPLQHENHNYLNYSSYLLRNKEMNDNLGSPEFGKLESREKSGTPQLNDFSPSNLRFPVSIG</sequence>
<keyword evidence="3" id="KW-0812">Transmembrane</keyword>
<dbReference type="Proteomes" id="UP000631114">
    <property type="component" value="Unassembled WGS sequence"/>
</dbReference>
<evidence type="ECO:0000256" key="2">
    <source>
        <dbReference type="ARBA" id="ARBA00006665"/>
    </source>
</evidence>
<keyword evidence="4" id="KW-1133">Transmembrane helix</keyword>
<accession>A0A835GXE0</accession>
<reference evidence="8 9" key="1">
    <citation type="submission" date="2020-10" db="EMBL/GenBank/DDBJ databases">
        <title>The Coptis chinensis genome and diversification of protoberbering-type alkaloids.</title>
        <authorList>
            <person name="Wang B."/>
            <person name="Shu S."/>
            <person name="Song C."/>
            <person name="Liu Y."/>
        </authorList>
    </citation>
    <scope>NUCLEOTIDE SEQUENCE [LARGE SCALE GENOMIC DNA]</scope>
    <source>
        <strain evidence="8">HL-2020</strain>
        <tissue evidence="8">Leaf</tissue>
    </source>
</reference>
<dbReference type="GO" id="GO:0016020">
    <property type="term" value="C:membrane"/>
    <property type="evidence" value="ECO:0007669"/>
    <property type="project" value="UniProtKB-SubCell"/>
</dbReference>
<evidence type="ECO:0000256" key="4">
    <source>
        <dbReference type="ARBA" id="ARBA00022989"/>
    </source>
</evidence>
<evidence type="ECO:0000259" key="7">
    <source>
        <dbReference type="Pfam" id="PF21385"/>
    </source>
</evidence>
<evidence type="ECO:0000256" key="6">
    <source>
        <dbReference type="SAM" id="MobiDB-lite"/>
    </source>
</evidence>
<gene>
    <name evidence="8" type="ORF">IFM89_022648</name>
</gene>
<evidence type="ECO:0000313" key="9">
    <source>
        <dbReference type="Proteomes" id="UP000631114"/>
    </source>
</evidence>
<evidence type="ECO:0000313" key="8">
    <source>
        <dbReference type="EMBL" id="KAF9589321.1"/>
    </source>
</evidence>
<evidence type="ECO:0000256" key="5">
    <source>
        <dbReference type="ARBA" id="ARBA00023136"/>
    </source>
</evidence>
<feature type="domain" description="Acetyl-CoA carboxylase BT" evidence="7">
    <location>
        <begin position="126"/>
        <end position="189"/>
    </location>
</feature>